<dbReference type="InterPro" id="IPR022673">
    <property type="entry name" value="Hexokinase_C"/>
</dbReference>
<dbReference type="UniPathway" id="UPA00109">
    <property type="reaction ID" value="UER00180"/>
</dbReference>
<name>A0A2C6M7N9_9FIRM</name>
<gene>
    <name evidence="15" type="ORF">P378_10520</name>
</gene>
<reference evidence="15 16" key="1">
    <citation type="submission" date="2013-09" db="EMBL/GenBank/DDBJ databases">
        <title>Biodegradation of hydrocarbons in the deep terrestrial subsurface : characterization of a microbial consortium composed of two Desulfotomaculum species originating from a deep geological formation.</title>
        <authorList>
            <person name="Aullo T."/>
            <person name="Berlendis S."/>
            <person name="Lascourreges J.-F."/>
            <person name="Dessort D."/>
            <person name="Saint-Laurent S."/>
            <person name="Schraauwers B."/>
            <person name="Mas J."/>
            <person name="Magot M."/>
            <person name="Ranchou-Peyruse A."/>
        </authorList>
    </citation>
    <scope>NUCLEOTIDE SEQUENCE [LARGE SCALE GENOMIC DNA]</scope>
    <source>
        <strain evidence="15 16">Bs107</strain>
    </source>
</reference>
<proteinExistence type="inferred from homology"/>
<dbReference type="AlphaFoldDB" id="A0A2C6M7N9"/>
<accession>A0A2C6M7N9</accession>
<evidence type="ECO:0000256" key="2">
    <source>
        <dbReference type="ARBA" id="ARBA00005028"/>
    </source>
</evidence>
<comment type="pathway">
    <text evidence="1">Carbohydrate degradation; glycolysis; D-glyceraldehyde 3-phosphate and glycerone phosphate from D-glucose: step 1/4.</text>
</comment>
<dbReference type="GO" id="GO:0005524">
    <property type="term" value="F:ATP binding"/>
    <property type="evidence" value="ECO:0007669"/>
    <property type="project" value="UniProtKB-KW"/>
</dbReference>
<dbReference type="SUPFAM" id="SSF53067">
    <property type="entry name" value="Actin-like ATPase domain"/>
    <property type="match status" value="2"/>
</dbReference>
<dbReference type="GO" id="GO:0006006">
    <property type="term" value="P:glucose metabolic process"/>
    <property type="evidence" value="ECO:0007669"/>
    <property type="project" value="TreeGrafter"/>
</dbReference>
<dbReference type="InterPro" id="IPR001312">
    <property type="entry name" value="Hexokinase"/>
</dbReference>
<keyword evidence="9" id="KW-0324">Glycolysis</keyword>
<dbReference type="EMBL" id="AWQQ01000054">
    <property type="protein sequence ID" value="PHJ38257.1"/>
    <property type="molecule type" value="Genomic_DNA"/>
</dbReference>
<dbReference type="RefSeq" id="WP_099083061.1">
    <property type="nucleotide sequence ID" value="NZ_AWQQ01000054.1"/>
</dbReference>
<evidence type="ECO:0000256" key="8">
    <source>
        <dbReference type="ARBA" id="ARBA00022840"/>
    </source>
</evidence>
<dbReference type="PANTHER" id="PTHR19443:SF16">
    <property type="entry name" value="HEXOKINASE TYPE 1-RELATED"/>
    <property type="match status" value="1"/>
</dbReference>
<keyword evidence="8" id="KW-0067">ATP-binding</keyword>
<dbReference type="Proteomes" id="UP000222564">
    <property type="component" value="Unassembled WGS sequence"/>
</dbReference>
<evidence type="ECO:0000256" key="6">
    <source>
        <dbReference type="ARBA" id="ARBA00022741"/>
    </source>
</evidence>
<evidence type="ECO:0000256" key="10">
    <source>
        <dbReference type="ARBA" id="ARBA00044613"/>
    </source>
</evidence>
<comment type="pathway">
    <text evidence="2">Carbohydrate metabolism; hexose metabolism.</text>
</comment>
<protein>
    <recommendedName>
        <fullName evidence="4">hexokinase</fullName>
        <ecNumber evidence="4">2.7.1.1</ecNumber>
    </recommendedName>
</protein>
<evidence type="ECO:0000256" key="5">
    <source>
        <dbReference type="ARBA" id="ARBA00022679"/>
    </source>
</evidence>
<dbReference type="InterPro" id="IPR043129">
    <property type="entry name" value="ATPase_NBD"/>
</dbReference>
<evidence type="ECO:0000256" key="3">
    <source>
        <dbReference type="ARBA" id="ARBA00009225"/>
    </source>
</evidence>
<keyword evidence="7 15" id="KW-0418">Kinase</keyword>
<evidence type="ECO:0000313" key="15">
    <source>
        <dbReference type="EMBL" id="PHJ38257.1"/>
    </source>
</evidence>
<comment type="similarity">
    <text evidence="3">Belongs to the hexokinase family.</text>
</comment>
<dbReference type="GO" id="GO:0004340">
    <property type="term" value="F:glucokinase activity"/>
    <property type="evidence" value="ECO:0007669"/>
    <property type="project" value="TreeGrafter"/>
</dbReference>
<comment type="catalytic activity">
    <reaction evidence="11">
        <text>D-fructose + ATP = D-fructose 6-phosphate + ADP + H(+)</text>
        <dbReference type="Rhea" id="RHEA:16125"/>
        <dbReference type="ChEBI" id="CHEBI:15378"/>
        <dbReference type="ChEBI" id="CHEBI:30616"/>
        <dbReference type="ChEBI" id="CHEBI:37721"/>
        <dbReference type="ChEBI" id="CHEBI:61527"/>
        <dbReference type="ChEBI" id="CHEBI:456216"/>
        <dbReference type="EC" id="2.7.1.1"/>
    </reaction>
    <physiologicalReaction direction="left-to-right" evidence="11">
        <dbReference type="Rhea" id="RHEA:16126"/>
    </physiologicalReaction>
</comment>
<comment type="catalytic activity">
    <reaction evidence="12">
        <text>D-glucose + ATP = D-glucose 6-phosphate + ADP + H(+)</text>
        <dbReference type="Rhea" id="RHEA:17825"/>
        <dbReference type="ChEBI" id="CHEBI:4167"/>
        <dbReference type="ChEBI" id="CHEBI:15378"/>
        <dbReference type="ChEBI" id="CHEBI:30616"/>
        <dbReference type="ChEBI" id="CHEBI:61548"/>
        <dbReference type="ChEBI" id="CHEBI:456216"/>
        <dbReference type="EC" id="2.7.1.1"/>
    </reaction>
    <physiologicalReaction direction="left-to-right" evidence="12">
        <dbReference type="Rhea" id="RHEA:17826"/>
    </physiologicalReaction>
</comment>
<keyword evidence="16" id="KW-1185">Reference proteome</keyword>
<comment type="catalytic activity">
    <reaction evidence="10">
        <text>a D-hexose + ATP = a D-hexose 6-phosphate + ADP + H(+)</text>
        <dbReference type="Rhea" id="RHEA:22740"/>
        <dbReference type="ChEBI" id="CHEBI:4194"/>
        <dbReference type="ChEBI" id="CHEBI:15378"/>
        <dbReference type="ChEBI" id="CHEBI:30616"/>
        <dbReference type="ChEBI" id="CHEBI:229467"/>
        <dbReference type="ChEBI" id="CHEBI:456216"/>
        <dbReference type="EC" id="2.7.1.1"/>
    </reaction>
    <physiologicalReaction direction="left-to-right" evidence="10">
        <dbReference type="Rhea" id="RHEA:22741"/>
    </physiologicalReaction>
</comment>
<evidence type="ECO:0000259" key="14">
    <source>
        <dbReference type="Pfam" id="PF03727"/>
    </source>
</evidence>
<dbReference type="GO" id="GO:0005536">
    <property type="term" value="F:D-glucose binding"/>
    <property type="evidence" value="ECO:0007669"/>
    <property type="project" value="InterPro"/>
</dbReference>
<evidence type="ECO:0000313" key="16">
    <source>
        <dbReference type="Proteomes" id="UP000222564"/>
    </source>
</evidence>
<dbReference type="InterPro" id="IPR022672">
    <property type="entry name" value="Hexokinase_N"/>
</dbReference>
<comment type="caution">
    <text evidence="15">The sequence shown here is derived from an EMBL/GenBank/DDBJ whole genome shotgun (WGS) entry which is preliminary data.</text>
</comment>
<dbReference type="GO" id="GO:0001678">
    <property type="term" value="P:intracellular glucose homeostasis"/>
    <property type="evidence" value="ECO:0007669"/>
    <property type="project" value="InterPro"/>
</dbReference>
<evidence type="ECO:0000256" key="1">
    <source>
        <dbReference type="ARBA" id="ARBA00004888"/>
    </source>
</evidence>
<keyword evidence="5" id="KW-0808">Transferase</keyword>
<dbReference type="Gene3D" id="3.40.367.20">
    <property type="match status" value="1"/>
</dbReference>
<feature type="domain" description="Hexokinase N-terminal" evidence="13">
    <location>
        <begin position="9"/>
        <end position="203"/>
    </location>
</feature>
<dbReference type="PROSITE" id="PS51748">
    <property type="entry name" value="HEXOKINASE_2"/>
    <property type="match status" value="1"/>
</dbReference>
<evidence type="ECO:0000259" key="13">
    <source>
        <dbReference type="Pfam" id="PF00349"/>
    </source>
</evidence>
<evidence type="ECO:0000256" key="7">
    <source>
        <dbReference type="ARBA" id="ARBA00022777"/>
    </source>
</evidence>
<evidence type="ECO:0000256" key="4">
    <source>
        <dbReference type="ARBA" id="ARBA00012324"/>
    </source>
</evidence>
<evidence type="ECO:0000256" key="9">
    <source>
        <dbReference type="ARBA" id="ARBA00023152"/>
    </source>
</evidence>
<evidence type="ECO:0000256" key="11">
    <source>
        <dbReference type="ARBA" id="ARBA00047905"/>
    </source>
</evidence>
<dbReference type="Pfam" id="PF03727">
    <property type="entry name" value="Hexokinase_2"/>
    <property type="match status" value="1"/>
</dbReference>
<dbReference type="PRINTS" id="PR00475">
    <property type="entry name" value="HEXOKINASE"/>
</dbReference>
<dbReference type="GO" id="GO:0008865">
    <property type="term" value="F:fructokinase activity"/>
    <property type="evidence" value="ECO:0007669"/>
    <property type="project" value="TreeGrafter"/>
</dbReference>
<organism evidence="15 16">
    <name type="scientific">Desulforamulus profundi</name>
    <dbReference type="NCBI Taxonomy" id="1383067"/>
    <lineage>
        <taxon>Bacteria</taxon>
        <taxon>Bacillati</taxon>
        <taxon>Bacillota</taxon>
        <taxon>Clostridia</taxon>
        <taxon>Eubacteriales</taxon>
        <taxon>Peptococcaceae</taxon>
        <taxon>Desulforamulus</taxon>
    </lineage>
</organism>
<dbReference type="OrthoDB" id="6383434at2"/>
<dbReference type="FunFam" id="3.30.420.40:FF:000805">
    <property type="entry name" value="Hexokinase-2"/>
    <property type="match status" value="1"/>
</dbReference>
<dbReference type="Gene3D" id="3.30.420.40">
    <property type="match status" value="1"/>
</dbReference>
<feature type="domain" description="Hexokinase C-terminal" evidence="14">
    <location>
        <begin position="210"/>
        <end position="434"/>
    </location>
</feature>
<dbReference type="GO" id="GO:0006096">
    <property type="term" value="P:glycolytic process"/>
    <property type="evidence" value="ECO:0007669"/>
    <property type="project" value="UniProtKB-UniPathway"/>
</dbReference>
<sequence length="441" mass="48278">MTEVLAEKLSGIEKNFWLPASEILEIAMKFKKEMAEGLSGKSSLKMLRTFLQTADGRETGTFLAIDFGGTNIRLQLVDLFGGGRFEIRKQQSFLLKDPCGAYDYTSQDANAGDLFDFIAIQIANLLEHDSTYPLGHTFSFPCRQIGANRAVLLNWTKEFKTSGVEGQEITGLLERALAKNSLFNVKPVAIINDTTGTLLTAAYCDPCADIGSISGTGHNSCYIEPKEPSSQGPMIINMESGNFNKLPLTYYDKILDQASEKPGEQLLEKAASGRYIGEIFRLILTDLIQQRLLFKEKIPDFVAAADSITAGDLAFMLADETPDLAHISGWLKTNWSVKGLTPEERQALQRIASLVTTRSARLIAATYVGIVRHVDPELNRDHVIGADGSLFEKMPGYVANINNVFKEIYRDNSNRVSLVLTRNGSGIGAAIAAATCMGKGN</sequence>
<dbReference type="PANTHER" id="PTHR19443">
    <property type="entry name" value="HEXOKINASE"/>
    <property type="match status" value="1"/>
</dbReference>
<dbReference type="Pfam" id="PF00349">
    <property type="entry name" value="Hexokinase_1"/>
    <property type="match status" value="1"/>
</dbReference>
<dbReference type="GO" id="GO:0005829">
    <property type="term" value="C:cytosol"/>
    <property type="evidence" value="ECO:0007669"/>
    <property type="project" value="TreeGrafter"/>
</dbReference>
<dbReference type="EC" id="2.7.1.1" evidence="4"/>
<keyword evidence="6" id="KW-0547">Nucleotide-binding</keyword>
<evidence type="ECO:0000256" key="12">
    <source>
        <dbReference type="ARBA" id="ARBA00048160"/>
    </source>
</evidence>